<organism evidence="2 3">
    <name type="scientific">Zasmidium cellare</name>
    <name type="common">Wine cellar mold</name>
    <name type="synonym">Racodium cellare</name>
    <dbReference type="NCBI Taxonomy" id="395010"/>
    <lineage>
        <taxon>Eukaryota</taxon>
        <taxon>Fungi</taxon>
        <taxon>Dikarya</taxon>
        <taxon>Ascomycota</taxon>
        <taxon>Pezizomycotina</taxon>
        <taxon>Dothideomycetes</taxon>
        <taxon>Dothideomycetidae</taxon>
        <taxon>Mycosphaerellales</taxon>
        <taxon>Mycosphaerellaceae</taxon>
        <taxon>Zasmidium</taxon>
    </lineage>
</organism>
<evidence type="ECO:0000313" key="3">
    <source>
        <dbReference type="Proteomes" id="UP001305779"/>
    </source>
</evidence>
<feature type="region of interest" description="Disordered" evidence="1">
    <location>
        <begin position="1"/>
        <end position="33"/>
    </location>
</feature>
<evidence type="ECO:0008006" key="4">
    <source>
        <dbReference type="Google" id="ProtNLM"/>
    </source>
</evidence>
<name>A0ABR0ET42_ZASCE</name>
<protein>
    <recommendedName>
        <fullName evidence="4">BTB domain-containing protein</fullName>
    </recommendedName>
</protein>
<feature type="compositionally biased region" description="Polar residues" evidence="1">
    <location>
        <begin position="1"/>
        <end position="17"/>
    </location>
</feature>
<accession>A0ABR0ET42</accession>
<dbReference type="Proteomes" id="UP001305779">
    <property type="component" value="Unassembled WGS sequence"/>
</dbReference>
<gene>
    <name evidence="2" type="ORF">PRZ48_002758</name>
</gene>
<evidence type="ECO:0000256" key="1">
    <source>
        <dbReference type="SAM" id="MobiDB-lite"/>
    </source>
</evidence>
<dbReference type="EMBL" id="JAXOVC010000002">
    <property type="protein sequence ID" value="KAK4504796.1"/>
    <property type="molecule type" value="Genomic_DNA"/>
</dbReference>
<evidence type="ECO:0000313" key="2">
    <source>
        <dbReference type="EMBL" id="KAK4504796.1"/>
    </source>
</evidence>
<proteinExistence type="predicted"/>
<comment type="caution">
    <text evidence="2">The sequence shown here is derived from an EMBL/GenBank/DDBJ whole genome shotgun (WGS) entry which is preliminary data.</text>
</comment>
<keyword evidence="3" id="KW-1185">Reference proteome</keyword>
<reference evidence="2 3" key="1">
    <citation type="journal article" date="2023" name="G3 (Bethesda)">
        <title>A chromosome-level genome assembly of Zasmidium syzygii isolated from banana leaves.</title>
        <authorList>
            <person name="van Westerhoven A.C."/>
            <person name="Mehrabi R."/>
            <person name="Talebi R."/>
            <person name="Steentjes M.B.F."/>
            <person name="Corcolon B."/>
            <person name="Chong P.A."/>
            <person name="Kema G.H.J."/>
            <person name="Seidl M.F."/>
        </authorList>
    </citation>
    <scope>NUCLEOTIDE SEQUENCE [LARGE SCALE GENOMIC DNA]</scope>
    <source>
        <strain evidence="2 3">P124</strain>
    </source>
</reference>
<sequence>MATSMKSKSATTETSPDSPKPEEPPNGGPSIVEIDSQGDIVLNIKHGTADRQFRASTAALKTNSKYFAGLLQGRFGESERIEKSHAELKSKYGSPAKSPAAELPIIHIEDIGRISAVKSIEPLCTDFLVILHGKEPQTSLPPLANLANLAIVADRFDALDAVRTYVGRRKIPRAIDGKTTPKADNSLAEEKVRQRVLVATLLDYGPWLEKYSARMITKGWVGKEAPESAALWWDLPARLEEELAFRRDSILDTFQSLQAFFLRLYTSRERQCKLGYDSSAQCDSFQLGEMVRFFTRSGTLQLQGTILDTAEPPLPYEGDIFNLIDLLRQVPEYQIDRNHSHCGIRTRLIPLLDLITESLYSIGICPECWSQGRVEHAWMEGKPPLTWKMQSHRLRNSGHKELHANVRALFTATDRDWAS</sequence>